<dbReference type="InterPro" id="IPR007373">
    <property type="entry name" value="Thiamin_PyroPKinase_B1-bd"/>
</dbReference>
<dbReference type="Pfam" id="PF04265">
    <property type="entry name" value="TPK_B1_binding"/>
    <property type="match status" value="1"/>
</dbReference>
<keyword evidence="1 7" id="KW-0808">Transferase</keyword>
<dbReference type="SMART" id="SM00983">
    <property type="entry name" value="TPK_B1_binding"/>
    <property type="match status" value="1"/>
</dbReference>
<dbReference type="InterPro" id="IPR036759">
    <property type="entry name" value="TPK_catalytic_sf"/>
</dbReference>
<evidence type="ECO:0000313" key="8">
    <source>
        <dbReference type="Proteomes" id="UP001301012"/>
    </source>
</evidence>
<evidence type="ECO:0000256" key="3">
    <source>
        <dbReference type="ARBA" id="ARBA00022777"/>
    </source>
</evidence>
<keyword evidence="2" id="KW-0547">Nucleotide-binding</keyword>
<dbReference type="EC" id="2.7.6.2" evidence="5"/>
<evidence type="ECO:0000256" key="5">
    <source>
        <dbReference type="NCBIfam" id="TIGR01378"/>
    </source>
</evidence>
<protein>
    <recommendedName>
        <fullName evidence="5">Thiamine diphosphokinase</fullName>
        <ecNumber evidence="5">2.7.6.2</ecNumber>
    </recommendedName>
</protein>
<gene>
    <name evidence="7" type="ORF">QOZ84_06190</name>
</gene>
<reference evidence="7 8" key="1">
    <citation type="submission" date="2023-05" db="EMBL/GenBank/DDBJ databases">
        <title>Rombocin, a short stable natural nisin variant, displays selective antimicrobial activity against Listeria monocytogenes and employs dual mode of action to kill target bacterial strains.</title>
        <authorList>
            <person name="Wambui J."/>
            <person name="Stephan R."/>
            <person name="Kuipers O.P."/>
        </authorList>
    </citation>
    <scope>NUCLEOTIDE SEQUENCE [LARGE SCALE GENOMIC DNA]</scope>
    <source>
        <strain evidence="7 8">RC002</strain>
    </source>
</reference>
<dbReference type="NCBIfam" id="TIGR01378">
    <property type="entry name" value="thi_PPkinase"/>
    <property type="match status" value="1"/>
</dbReference>
<evidence type="ECO:0000256" key="2">
    <source>
        <dbReference type="ARBA" id="ARBA00022741"/>
    </source>
</evidence>
<dbReference type="Proteomes" id="UP001301012">
    <property type="component" value="Unassembled WGS sequence"/>
</dbReference>
<dbReference type="Gene3D" id="3.40.50.10240">
    <property type="entry name" value="Thiamin pyrophosphokinase, catalytic domain"/>
    <property type="match status" value="1"/>
</dbReference>
<dbReference type="GO" id="GO:0004788">
    <property type="term" value="F:thiamine diphosphokinase activity"/>
    <property type="evidence" value="ECO:0007669"/>
    <property type="project" value="UniProtKB-EC"/>
</dbReference>
<dbReference type="PANTHER" id="PTHR41299">
    <property type="entry name" value="THIAMINE PYROPHOSPHOKINASE"/>
    <property type="match status" value="1"/>
</dbReference>
<evidence type="ECO:0000256" key="1">
    <source>
        <dbReference type="ARBA" id="ARBA00022679"/>
    </source>
</evidence>
<dbReference type="RefSeq" id="WP_284132093.1">
    <property type="nucleotide sequence ID" value="NZ_JASKYM010000002.1"/>
</dbReference>
<evidence type="ECO:0000259" key="6">
    <source>
        <dbReference type="SMART" id="SM00983"/>
    </source>
</evidence>
<dbReference type="SUPFAM" id="SSF63862">
    <property type="entry name" value="Thiamin pyrophosphokinase, substrate-binding domain"/>
    <property type="match status" value="1"/>
</dbReference>
<dbReference type="PANTHER" id="PTHR41299:SF1">
    <property type="entry name" value="THIAMINE PYROPHOSPHOKINASE"/>
    <property type="match status" value="1"/>
</dbReference>
<evidence type="ECO:0000256" key="4">
    <source>
        <dbReference type="ARBA" id="ARBA00022840"/>
    </source>
</evidence>
<name>A0ABT7E878_9FIRM</name>
<dbReference type="InterPro" id="IPR053149">
    <property type="entry name" value="TPK"/>
</dbReference>
<dbReference type="EMBL" id="JASKYM010000002">
    <property type="protein sequence ID" value="MDK2563130.1"/>
    <property type="molecule type" value="Genomic_DNA"/>
</dbReference>
<dbReference type="InterPro" id="IPR007371">
    <property type="entry name" value="TPK_catalytic"/>
</dbReference>
<feature type="domain" description="Thiamin pyrophosphokinase thiamin-binding" evidence="6">
    <location>
        <begin position="149"/>
        <end position="208"/>
    </location>
</feature>
<dbReference type="InterPro" id="IPR036371">
    <property type="entry name" value="TPK_B1-bd_sf"/>
</dbReference>
<dbReference type="Pfam" id="PF04263">
    <property type="entry name" value="TPK_catalytic"/>
    <property type="match status" value="1"/>
</dbReference>
<sequence length="213" mass="24355">MKVCIVLNGEIKEYKKVKDSLIKEEYDYIICADGGANHTYNMHIIPDYIVGDLDSVKSEIIDYYKNRKVKFEKFPTKKNETDTELCIYLADKLKAKEIHFIGALGGRIDHTIANINLLYYVRLKNIIPRIISEKEQLYIAINEEIIINGDKGDTISVIPTNGNAKGVTLTNLEYPLNNYEMKFYLPLGISNVMLNKECKIKVDDGSLIIIRNT</sequence>
<accession>A0ABT7E878</accession>
<dbReference type="InterPro" id="IPR006282">
    <property type="entry name" value="Thi_PPkinase"/>
</dbReference>
<proteinExistence type="predicted"/>
<keyword evidence="4" id="KW-0067">ATP-binding</keyword>
<keyword evidence="3" id="KW-0418">Kinase</keyword>
<keyword evidence="8" id="KW-1185">Reference proteome</keyword>
<evidence type="ECO:0000313" key="7">
    <source>
        <dbReference type="EMBL" id="MDK2563130.1"/>
    </source>
</evidence>
<organism evidence="7 8">
    <name type="scientific">Romboutsia sedimentorum</name>
    <dbReference type="NCBI Taxonomy" id="1368474"/>
    <lineage>
        <taxon>Bacteria</taxon>
        <taxon>Bacillati</taxon>
        <taxon>Bacillota</taxon>
        <taxon>Clostridia</taxon>
        <taxon>Peptostreptococcales</taxon>
        <taxon>Peptostreptococcaceae</taxon>
        <taxon>Romboutsia</taxon>
    </lineage>
</organism>
<comment type="caution">
    <text evidence="7">The sequence shown here is derived from an EMBL/GenBank/DDBJ whole genome shotgun (WGS) entry which is preliminary data.</text>
</comment>
<dbReference type="CDD" id="cd07995">
    <property type="entry name" value="TPK"/>
    <property type="match status" value="1"/>
</dbReference>
<dbReference type="SUPFAM" id="SSF63999">
    <property type="entry name" value="Thiamin pyrophosphokinase, catalytic domain"/>
    <property type="match status" value="1"/>
</dbReference>